<dbReference type="Proteomes" id="UP000309997">
    <property type="component" value="Unassembled WGS sequence"/>
</dbReference>
<evidence type="ECO:0000313" key="2">
    <source>
        <dbReference type="Proteomes" id="UP000309997"/>
    </source>
</evidence>
<keyword evidence="2" id="KW-1185">Reference proteome</keyword>
<sequence length="530" mass="58956">MMYDTVLARSFSKHEQKRLGYWALIACLFIVLSFFTIFKPYLGPLQVLNLRLSMGEDEKLHLYNDTTSSWLIAKEETIDSTLIVNDKRSPQEEAEIMRLIVNDTDRTHEEAESSVAESIMNSSSIVNGTSNSQEIFRESVTQNVKTNDTISSSPQKVKEITSKDDFMVNNTNISLPEATDADALTKNNKMEPLCTIMGRSDFCEIKGDIRIDGSSYTVFIVSSETDIPAAENTSWRVRPYARKGDQAAMGAVREWTLKLVAGGSDIPQCSQNHSVPGILFSAGGYAGNHFHAFTDIIVPLFSTARPYNGEVQFLITNAGLKRPSYKELVIDPSKSPYSIKDFRQFLRSSYSLKKTRALTIRDGTRKRPRLLIISRKRSRAFTNVGEIVNMAERLGFRVVVAEPGMDVSGFSQIINSCDVVMGVHGAGLTNIVFLPEKAVLIQVIPFGGAEWLSRTFFEEPAKDMNISWALPVQNEGTGKLHSCISKIEEDYETCGLENDGLLTPKTSLIDGQLVAFWAIGESTPIYACGW</sequence>
<protein>
    <submittedName>
        <fullName evidence="1">Uncharacterized protein</fullName>
    </submittedName>
</protein>
<gene>
    <name evidence="1" type="ORF">D5086_023121</name>
</gene>
<evidence type="ECO:0000313" key="1">
    <source>
        <dbReference type="EMBL" id="KAL3575020.1"/>
    </source>
</evidence>
<organism evidence="1 2">
    <name type="scientific">Populus alba</name>
    <name type="common">White poplar</name>
    <dbReference type="NCBI Taxonomy" id="43335"/>
    <lineage>
        <taxon>Eukaryota</taxon>
        <taxon>Viridiplantae</taxon>
        <taxon>Streptophyta</taxon>
        <taxon>Embryophyta</taxon>
        <taxon>Tracheophyta</taxon>
        <taxon>Spermatophyta</taxon>
        <taxon>Magnoliopsida</taxon>
        <taxon>eudicotyledons</taxon>
        <taxon>Gunneridae</taxon>
        <taxon>Pentapetalae</taxon>
        <taxon>rosids</taxon>
        <taxon>fabids</taxon>
        <taxon>Malpighiales</taxon>
        <taxon>Salicaceae</taxon>
        <taxon>Saliceae</taxon>
        <taxon>Populus</taxon>
    </lineage>
</organism>
<dbReference type="EMBL" id="RCHU02000012">
    <property type="protein sequence ID" value="KAL3575020.1"/>
    <property type="molecule type" value="Genomic_DNA"/>
</dbReference>
<proteinExistence type="predicted"/>
<accession>A0ACC4B9J6</accession>
<comment type="caution">
    <text evidence="1">The sequence shown here is derived from an EMBL/GenBank/DDBJ whole genome shotgun (WGS) entry which is preliminary data.</text>
</comment>
<reference evidence="1 2" key="1">
    <citation type="journal article" date="2024" name="Plant Biotechnol. J.">
        <title>Genome and CRISPR/Cas9 system of a widespread forest tree (Populus alba) in the world.</title>
        <authorList>
            <person name="Liu Y.J."/>
            <person name="Jiang P.F."/>
            <person name="Han X.M."/>
            <person name="Li X.Y."/>
            <person name="Wang H.M."/>
            <person name="Wang Y.J."/>
            <person name="Wang X.X."/>
            <person name="Zeng Q.Y."/>
        </authorList>
    </citation>
    <scope>NUCLEOTIDE SEQUENCE [LARGE SCALE GENOMIC DNA]</scope>
    <source>
        <strain evidence="2">cv. PAL-ZL1</strain>
    </source>
</reference>
<name>A0ACC4B9J6_POPAL</name>